<evidence type="ECO:0000313" key="2">
    <source>
        <dbReference type="Proteomes" id="UP000028703"/>
    </source>
</evidence>
<keyword evidence="2" id="KW-1185">Reference proteome</keyword>
<proteinExistence type="predicted"/>
<name>A0A085ZDR4_9FLAO</name>
<dbReference type="Proteomes" id="UP000028703">
    <property type="component" value="Unassembled WGS sequence"/>
</dbReference>
<dbReference type="OrthoDB" id="883995at2"/>
<evidence type="ECO:0000313" key="1">
    <source>
        <dbReference type="EMBL" id="KFF02578.1"/>
    </source>
</evidence>
<organism evidence="1 2">
    <name type="scientific">Chryseobacterium luteum</name>
    <dbReference type="NCBI Taxonomy" id="421531"/>
    <lineage>
        <taxon>Bacteria</taxon>
        <taxon>Pseudomonadati</taxon>
        <taxon>Bacteroidota</taxon>
        <taxon>Flavobacteriia</taxon>
        <taxon>Flavobacteriales</taxon>
        <taxon>Weeksellaceae</taxon>
        <taxon>Chryseobacterium group</taxon>
        <taxon>Chryseobacterium</taxon>
    </lineage>
</organism>
<protein>
    <submittedName>
        <fullName evidence="1">Uncharacterized protein</fullName>
    </submittedName>
</protein>
<comment type="caution">
    <text evidence="1">The sequence shown here is derived from an EMBL/GenBank/DDBJ whole genome shotgun (WGS) entry which is preliminary data.</text>
</comment>
<gene>
    <name evidence="1" type="ORF">IX38_13355</name>
</gene>
<dbReference type="AlphaFoldDB" id="A0A085ZDR4"/>
<accession>A0A085ZDR4</accession>
<reference evidence="1 2" key="1">
    <citation type="submission" date="2014-07" db="EMBL/GenBank/DDBJ databases">
        <title>Genome of Chryseobacterium luteum DSM 18605.</title>
        <authorList>
            <person name="Stropko S.J."/>
            <person name="Pipes S.E."/>
            <person name="Newman J.D."/>
        </authorList>
    </citation>
    <scope>NUCLEOTIDE SEQUENCE [LARGE SCALE GENOMIC DNA]</scope>
    <source>
        <strain evidence="1 2">DSM 18605</strain>
    </source>
</reference>
<dbReference type="EMBL" id="JPRO01000011">
    <property type="protein sequence ID" value="KFF02578.1"/>
    <property type="molecule type" value="Genomic_DNA"/>
</dbReference>
<sequence length="173" mass="20230">MMKIKLIFFFLIVITQAFGQTYQMVKIDDIKINGSIKLLTTEADFITKMGKAEKIAEDFPGCSNYDEEAGKGTKFFIYTKNGIKYYVYNKKAEFQEINLKDYSDNYILVKKHKISNKTTLTDLKKMFPVAYKNYKKGKDAHLFKLKFNPEWDDEIQIAIENGKVTAIYYWTPC</sequence>